<evidence type="ECO:0000256" key="1">
    <source>
        <dbReference type="ARBA" id="ARBA00022691"/>
    </source>
</evidence>
<dbReference type="EMBL" id="BMMS01000009">
    <property type="protein sequence ID" value="GGO87062.1"/>
    <property type="molecule type" value="Genomic_DNA"/>
</dbReference>
<dbReference type="InterPro" id="IPR002747">
    <property type="entry name" value="SAM_OH_AdoTrfase"/>
</dbReference>
<evidence type="ECO:0000313" key="7">
    <source>
        <dbReference type="Proteomes" id="UP000641932"/>
    </source>
</evidence>
<proteinExistence type="inferred from homology"/>
<evidence type="ECO:0000259" key="4">
    <source>
        <dbReference type="Pfam" id="PF01887"/>
    </source>
</evidence>
<dbReference type="SUPFAM" id="SSF102522">
    <property type="entry name" value="Bacterial fluorinating enzyme, N-terminal domain"/>
    <property type="match status" value="1"/>
</dbReference>
<dbReference type="InterPro" id="IPR046469">
    <property type="entry name" value="SAM_HAT_N"/>
</dbReference>
<dbReference type="PANTHER" id="PTHR35092:SF1">
    <property type="entry name" value="CHLORINASE MJ1651"/>
    <property type="match status" value="1"/>
</dbReference>
<comment type="caution">
    <text evidence="6">The sequence shown here is derived from an EMBL/GenBank/DDBJ whole genome shotgun (WGS) entry which is preliminary data.</text>
</comment>
<dbReference type="InterPro" id="IPR023227">
    <property type="entry name" value="SAM_OH_AdoTrfase_C_sf"/>
</dbReference>
<evidence type="ECO:0008006" key="8">
    <source>
        <dbReference type="Google" id="ProtNLM"/>
    </source>
</evidence>
<dbReference type="SUPFAM" id="SSF101852">
    <property type="entry name" value="Bacterial fluorinating enzyme, C-terminal domain"/>
    <property type="match status" value="1"/>
</dbReference>
<dbReference type="InterPro" id="IPR023228">
    <property type="entry name" value="SAM_OH_AdoTrfase_N_sf"/>
</dbReference>
<dbReference type="AlphaFoldDB" id="A0A917ZMA5"/>
<keyword evidence="7" id="KW-1185">Reference proteome</keyword>
<dbReference type="Pfam" id="PF01887">
    <property type="entry name" value="SAM_HAT_N"/>
    <property type="match status" value="1"/>
</dbReference>
<reference evidence="6" key="2">
    <citation type="submission" date="2020-09" db="EMBL/GenBank/DDBJ databases">
        <authorList>
            <person name="Sun Q."/>
            <person name="Zhou Y."/>
        </authorList>
    </citation>
    <scope>NUCLEOTIDE SEQUENCE</scope>
    <source>
        <strain evidence="6">CGMCC 4.7201</strain>
    </source>
</reference>
<organism evidence="6 7">
    <name type="scientific">Wenjunlia tyrosinilytica</name>
    <dbReference type="NCBI Taxonomy" id="1544741"/>
    <lineage>
        <taxon>Bacteria</taxon>
        <taxon>Bacillati</taxon>
        <taxon>Actinomycetota</taxon>
        <taxon>Actinomycetes</taxon>
        <taxon>Kitasatosporales</taxon>
        <taxon>Streptomycetaceae</taxon>
        <taxon>Wenjunlia</taxon>
    </lineage>
</organism>
<comment type="similarity">
    <text evidence="2">Belongs to the SAM hydrolase / SAM-dependent halogenase family.</text>
</comment>
<accession>A0A917ZMA5</accession>
<reference evidence="6" key="1">
    <citation type="journal article" date="2014" name="Int. J. Syst. Evol. Microbiol.">
        <title>Complete genome sequence of Corynebacterium casei LMG S-19264T (=DSM 44701T), isolated from a smear-ripened cheese.</title>
        <authorList>
            <consortium name="US DOE Joint Genome Institute (JGI-PGF)"/>
            <person name="Walter F."/>
            <person name="Albersmeier A."/>
            <person name="Kalinowski J."/>
            <person name="Ruckert C."/>
        </authorList>
    </citation>
    <scope>NUCLEOTIDE SEQUENCE</scope>
    <source>
        <strain evidence="6">CGMCC 4.7201</strain>
    </source>
</reference>
<protein>
    <recommendedName>
        <fullName evidence="8">SAM-dependent chlorinase/fluorinase</fullName>
    </recommendedName>
</protein>
<dbReference type="PIRSF" id="PIRSF006779">
    <property type="entry name" value="UCP006779"/>
    <property type="match status" value="1"/>
</dbReference>
<evidence type="ECO:0000313" key="6">
    <source>
        <dbReference type="EMBL" id="GGO87062.1"/>
    </source>
</evidence>
<name>A0A917ZMA5_9ACTN</name>
<gene>
    <name evidence="6" type="ORF">GCM10012280_24680</name>
</gene>
<dbReference type="Proteomes" id="UP000641932">
    <property type="component" value="Unassembled WGS sequence"/>
</dbReference>
<evidence type="ECO:0000259" key="5">
    <source>
        <dbReference type="Pfam" id="PF20257"/>
    </source>
</evidence>
<evidence type="ECO:0000256" key="2">
    <source>
        <dbReference type="ARBA" id="ARBA00024035"/>
    </source>
</evidence>
<dbReference type="Pfam" id="PF20257">
    <property type="entry name" value="SAM_HAT_C"/>
    <property type="match status" value="1"/>
</dbReference>
<dbReference type="InterPro" id="IPR046470">
    <property type="entry name" value="SAM_HAT_C"/>
</dbReference>
<dbReference type="PANTHER" id="PTHR35092">
    <property type="entry name" value="CHLORINASE MJ1651"/>
    <property type="match status" value="1"/>
</dbReference>
<sequence>MTETITPVPSPVLSFLTDYGLQDGFVAACHGVIAAISPSARVIDITHLVPPQDVRRGSAVLAQTLPHLPSRTVHIAVVDPGVGTARRSIALATARGDILVGPDNGILHPATDSLGGVVSAHELTNPELMGAHVSSTFHGRDVFAPVAAHLANGVALAEVGPAFAPAELVRLPAPERHLDLDAGRAEGEVVTVDHFGNVQTSLDPELLAQLGLRPGPGAAVYVRTPQAGGEVPYAGTFADVPAGGLVGYTDSAGLFTVAVNGGSAAARLGLSPGDQVSVGAPGAATATSPGSPTW</sequence>
<dbReference type="Gene3D" id="2.40.30.90">
    <property type="entry name" value="Bacterial fluorinating enzyme like"/>
    <property type="match status" value="1"/>
</dbReference>
<keyword evidence="1" id="KW-0949">S-adenosyl-L-methionine</keyword>
<feature type="domain" description="S-adenosyl-l-methionine hydroxide adenosyltransferase N-terminal" evidence="4">
    <location>
        <begin position="14"/>
        <end position="160"/>
    </location>
</feature>
<feature type="domain" description="S-adenosyl-l-methionine hydroxide adenosyltransferase C-terminal" evidence="5">
    <location>
        <begin position="187"/>
        <end position="276"/>
    </location>
</feature>
<dbReference type="Gene3D" id="3.40.50.10790">
    <property type="entry name" value="S-adenosyl-l-methionine hydroxide adenosyltransferase, N-terminal"/>
    <property type="match status" value="1"/>
</dbReference>
<feature type="compositionally biased region" description="Low complexity" evidence="3">
    <location>
        <begin position="276"/>
        <end position="294"/>
    </location>
</feature>
<dbReference type="RefSeq" id="WP_189131649.1">
    <property type="nucleotide sequence ID" value="NZ_BMMS01000009.1"/>
</dbReference>
<evidence type="ECO:0000256" key="3">
    <source>
        <dbReference type="SAM" id="MobiDB-lite"/>
    </source>
</evidence>
<feature type="region of interest" description="Disordered" evidence="3">
    <location>
        <begin position="274"/>
        <end position="294"/>
    </location>
</feature>